<dbReference type="KEGG" id="vg:10722920"/>
<accession>F4ZKR6</accession>
<dbReference type="GeneID" id="10722920"/>
<protein>
    <submittedName>
        <fullName evidence="2">Uncharacterized protein</fullName>
    </submittedName>
</protein>
<keyword evidence="1" id="KW-0175">Coiled coil</keyword>
<evidence type="ECO:0000313" key="2">
    <source>
        <dbReference type="EMBL" id="AEB00327.1"/>
    </source>
</evidence>
<evidence type="ECO:0000256" key="1">
    <source>
        <dbReference type="SAM" id="Coils"/>
    </source>
</evidence>
<reference evidence="2 3" key="1">
    <citation type="journal article" date="2011" name="Arch. Virol.">
        <title>Genomic sequencing and analysis of Clostera anachoreta granulovirus.</title>
        <authorList>
            <person name="Liang Z."/>
            <person name="Zhang X."/>
            <person name="Yin X."/>
            <person name="Cao S."/>
            <person name="Xu F."/>
        </authorList>
    </citation>
    <scope>NUCLEOTIDE SEQUENCE [LARGE SCALE GENOMIC DNA]</scope>
    <source>
        <strain evidence="2">ClanGV-HBHN</strain>
    </source>
</reference>
<keyword evidence="3" id="KW-1185">Reference proteome</keyword>
<feature type="coiled-coil region" evidence="1">
    <location>
        <begin position="2"/>
        <end position="29"/>
    </location>
</feature>
<organism evidence="2 3">
    <name type="scientific">Clostera anachoreta granulovirus</name>
    <dbReference type="NCBI Taxonomy" id="283675"/>
    <lineage>
        <taxon>Viruses</taxon>
        <taxon>Viruses incertae sedis</taxon>
        <taxon>Naldaviricetes</taxon>
        <taxon>Lefavirales</taxon>
        <taxon>Baculoviridae</taxon>
        <taxon>Betabaculovirus</taxon>
        <taxon>Betabaculovirus clanachoretae</taxon>
    </lineage>
</organism>
<name>F4ZKR6_9BBAC</name>
<dbReference type="Proteomes" id="UP000203549">
    <property type="component" value="Segment"/>
</dbReference>
<dbReference type="EMBL" id="HQ116624">
    <property type="protein sequence ID" value="AEB00327.1"/>
    <property type="molecule type" value="Genomic_DNA"/>
</dbReference>
<dbReference type="OrthoDB" id="21211at10239"/>
<sequence>MHEDILTLMKNYNNKYNRLEDSFYELKHQYDKTQYELRVVKGILLEVCATFAPHREDQIIKMLDDHDKKFRTKYVDGVMPLANIRFDHQPLSDLGSTYVWNVM</sequence>
<dbReference type="RefSeq" id="YP_004376247.1">
    <property type="nucleotide sequence ID" value="NC_015398.1"/>
</dbReference>
<evidence type="ECO:0000313" key="3">
    <source>
        <dbReference type="Proteomes" id="UP000203549"/>
    </source>
</evidence>
<proteinExistence type="predicted"/>